<feature type="compositionally biased region" description="Low complexity" evidence="16">
    <location>
        <begin position="309"/>
        <end position="324"/>
    </location>
</feature>
<evidence type="ECO:0000256" key="14">
    <source>
        <dbReference type="PROSITE-ProRule" id="PRU00176"/>
    </source>
</evidence>
<dbReference type="PROSITE" id="PS50103">
    <property type="entry name" value="ZF_C3H1"/>
    <property type="match status" value="1"/>
</dbReference>
<protein>
    <recommendedName>
        <fullName evidence="3">Pre-mRNA-splicing factor SLT11</fullName>
    </recommendedName>
    <alternativeName>
        <fullName evidence="13">Pre-mRNA-splicing factor slt11</fullName>
    </alternativeName>
</protein>
<keyword evidence="4" id="KW-0507">mRNA processing</keyword>
<reference evidence="19 21" key="1">
    <citation type="submission" date="2014-04" db="EMBL/GenBank/DDBJ databases">
        <authorList>
            <consortium name="DOE Joint Genome Institute"/>
            <person name="Kuo A."/>
            <person name="Zuccaro A."/>
            <person name="Kohler A."/>
            <person name="Nagy L.G."/>
            <person name="Floudas D."/>
            <person name="Copeland A."/>
            <person name="Barry K.W."/>
            <person name="Cichocki N."/>
            <person name="Veneault-Fourrey C."/>
            <person name="LaButti K."/>
            <person name="Lindquist E.A."/>
            <person name="Lipzen A."/>
            <person name="Lundell T."/>
            <person name="Morin E."/>
            <person name="Murat C."/>
            <person name="Sun H."/>
            <person name="Tunlid A."/>
            <person name="Henrissat B."/>
            <person name="Grigoriev I.V."/>
            <person name="Hibbett D.S."/>
            <person name="Martin F."/>
            <person name="Nordberg H.P."/>
            <person name="Cantor M.N."/>
            <person name="Hua S.X."/>
        </authorList>
    </citation>
    <scope>NUCLEOTIDE SEQUENCE [LARGE SCALE GENOMIC DNA]</scope>
    <source>
        <strain evidence="19 21">MAFF 305830</strain>
    </source>
</reference>
<feature type="region of interest" description="Disordered" evidence="16">
    <location>
        <begin position="308"/>
        <end position="335"/>
    </location>
</feature>
<evidence type="ECO:0000256" key="13">
    <source>
        <dbReference type="ARBA" id="ARBA00069020"/>
    </source>
</evidence>
<dbReference type="EMBL" id="KN824315">
    <property type="protein sequence ID" value="KIM25350.1"/>
    <property type="molecule type" value="Genomic_DNA"/>
</dbReference>
<dbReference type="Gene3D" id="3.30.70.330">
    <property type="match status" value="1"/>
</dbReference>
<dbReference type="PANTHER" id="PTHR14089">
    <property type="entry name" value="PRE-MRNA-SPLICING FACTOR RBM22"/>
    <property type="match status" value="1"/>
</dbReference>
<accession>A0A0C3A9D1</accession>
<dbReference type="InterPro" id="IPR036855">
    <property type="entry name" value="Znf_CCCH_sf"/>
</dbReference>
<dbReference type="Gene3D" id="4.10.1000.10">
    <property type="entry name" value="Zinc finger, CCCH-type"/>
    <property type="match status" value="1"/>
</dbReference>
<evidence type="ECO:0000256" key="9">
    <source>
        <dbReference type="ARBA" id="ARBA00022884"/>
    </source>
</evidence>
<evidence type="ECO:0000256" key="10">
    <source>
        <dbReference type="ARBA" id="ARBA00023187"/>
    </source>
</evidence>
<feature type="zinc finger region" description="C3H1-type" evidence="15">
    <location>
        <begin position="154"/>
        <end position="181"/>
    </location>
</feature>
<evidence type="ECO:0000259" key="17">
    <source>
        <dbReference type="PROSITE" id="PS50102"/>
    </source>
</evidence>
<keyword evidence="6" id="KW-0747">Spliceosome</keyword>
<organism evidence="19 21">
    <name type="scientific">Serendipita vermifera MAFF 305830</name>
    <dbReference type="NCBI Taxonomy" id="933852"/>
    <lineage>
        <taxon>Eukaryota</taxon>
        <taxon>Fungi</taxon>
        <taxon>Dikarya</taxon>
        <taxon>Basidiomycota</taxon>
        <taxon>Agaricomycotina</taxon>
        <taxon>Agaricomycetes</taxon>
        <taxon>Sebacinales</taxon>
        <taxon>Serendipitaceae</taxon>
        <taxon>Serendipita</taxon>
    </lineage>
</organism>
<dbReference type="HOGENOM" id="CLU_027112_0_0_1"/>
<keyword evidence="8 15" id="KW-0862">Zinc</keyword>
<evidence type="ECO:0000256" key="8">
    <source>
        <dbReference type="ARBA" id="ARBA00022833"/>
    </source>
</evidence>
<evidence type="ECO:0000313" key="20">
    <source>
        <dbReference type="EMBL" id="KIM25350.1"/>
    </source>
</evidence>
<dbReference type="InterPro" id="IPR032297">
    <property type="entry name" value="Torus"/>
</dbReference>
<comment type="function">
    <text evidence="12">Involved in pre-mRNA splicing. Facilitates the cooperative formation of U2/U6 helix II in association with stem II in the spliceosome. Binds to RNA.</text>
</comment>
<gene>
    <name evidence="19" type="ORF">M408DRAFT_110235</name>
    <name evidence="20" type="ORF">M408DRAFT_74516</name>
</gene>
<dbReference type="GO" id="GO:0000974">
    <property type="term" value="C:Prp19 complex"/>
    <property type="evidence" value="ECO:0007669"/>
    <property type="project" value="TreeGrafter"/>
</dbReference>
<feature type="domain" description="C3H1-type" evidence="18">
    <location>
        <begin position="154"/>
        <end position="181"/>
    </location>
</feature>
<reference evidence="21" key="2">
    <citation type="submission" date="2015-01" db="EMBL/GenBank/DDBJ databases">
        <title>Evolutionary Origins and Diversification of the Mycorrhizal Mutualists.</title>
        <authorList>
            <consortium name="DOE Joint Genome Institute"/>
            <consortium name="Mycorrhizal Genomics Consortium"/>
            <person name="Kohler A."/>
            <person name="Kuo A."/>
            <person name="Nagy L.G."/>
            <person name="Floudas D."/>
            <person name="Copeland A."/>
            <person name="Barry K.W."/>
            <person name="Cichocki N."/>
            <person name="Veneault-Fourrey C."/>
            <person name="LaButti K."/>
            <person name="Lindquist E.A."/>
            <person name="Lipzen A."/>
            <person name="Lundell T."/>
            <person name="Morin E."/>
            <person name="Murat C."/>
            <person name="Riley R."/>
            <person name="Ohm R."/>
            <person name="Sun H."/>
            <person name="Tunlid A."/>
            <person name="Henrissat B."/>
            <person name="Grigoriev I.V."/>
            <person name="Hibbett D.S."/>
            <person name="Martin F."/>
        </authorList>
    </citation>
    <scope>NUCLEOTIDE SEQUENCE [LARGE SCALE GENOMIC DNA]</scope>
    <source>
        <strain evidence="20 21">MAFF 305830</strain>
    </source>
</reference>
<keyword evidence="9 14" id="KW-0694">RNA-binding</keyword>
<name>A0A0C3A9D1_SERVB</name>
<evidence type="ECO:0000256" key="7">
    <source>
        <dbReference type="ARBA" id="ARBA00022771"/>
    </source>
</evidence>
<dbReference type="PANTHER" id="PTHR14089:SF6">
    <property type="entry name" value="PRE-MRNA-SPLICING FACTOR RBM22"/>
    <property type="match status" value="1"/>
</dbReference>
<dbReference type="InterPro" id="IPR000504">
    <property type="entry name" value="RRM_dom"/>
</dbReference>
<dbReference type="GO" id="GO:0008270">
    <property type="term" value="F:zinc ion binding"/>
    <property type="evidence" value="ECO:0007669"/>
    <property type="project" value="UniProtKB-KW"/>
</dbReference>
<evidence type="ECO:0000256" key="12">
    <source>
        <dbReference type="ARBA" id="ARBA00025609"/>
    </source>
</evidence>
<evidence type="ECO:0000256" key="16">
    <source>
        <dbReference type="SAM" id="MobiDB-lite"/>
    </source>
</evidence>
<dbReference type="OrthoDB" id="10259600at2759"/>
<evidence type="ECO:0000256" key="5">
    <source>
        <dbReference type="ARBA" id="ARBA00022723"/>
    </source>
</evidence>
<dbReference type="AlphaFoldDB" id="A0A0C3A9D1"/>
<dbReference type="GO" id="GO:0071007">
    <property type="term" value="C:U2-type catalytic step 2 spliceosome"/>
    <property type="evidence" value="ECO:0007669"/>
    <property type="project" value="TreeGrafter"/>
</dbReference>
<sequence length="335" mass="36658">MPPKADINKAGWEQSDFPILCETCLGPNPFVRMSKQEFGRECGTCARPFTIFRWNPGEGGRFKSTVICQTCAKIKNICQTCLLDLQFGLPVQARDTALAIKSEAPTSEVNREWYAQNQDGKLAANESLVKTGRVGSAAKDMLQQLARSDPYYKRNRPHLCSFFAKGECNRGTECPYRHEMPQDKDDPLARQNIKDRYHGRNDPVARKIMSGYAATKGLVPPEDPTVQSLFLTPLPQNATEDSIRARVVQALPLLSPSDIRSVVHVSKSRSAFINFTSRNAAERAAEAWAGGLDWDGAVVGVKWGRSKNRAGAGNAAAGPSTSGAKEAEEEAVAAE</sequence>
<dbReference type="InterPro" id="IPR012677">
    <property type="entry name" value="Nucleotide-bd_a/b_plait_sf"/>
</dbReference>
<evidence type="ECO:0000256" key="11">
    <source>
        <dbReference type="ARBA" id="ARBA00023242"/>
    </source>
</evidence>
<feature type="domain" description="RRM" evidence="17">
    <location>
        <begin position="227"/>
        <end position="306"/>
    </location>
</feature>
<keyword evidence="21" id="KW-1185">Reference proteome</keyword>
<comment type="subcellular location">
    <subcellularLocation>
        <location evidence="1">Nucleus</location>
    </subcellularLocation>
</comment>
<dbReference type="InterPro" id="IPR000571">
    <property type="entry name" value="Znf_CCCH"/>
</dbReference>
<dbReference type="Pfam" id="PF16131">
    <property type="entry name" value="Torus"/>
    <property type="match status" value="1"/>
</dbReference>
<evidence type="ECO:0000256" key="4">
    <source>
        <dbReference type="ARBA" id="ARBA00022664"/>
    </source>
</evidence>
<evidence type="ECO:0000256" key="2">
    <source>
        <dbReference type="ARBA" id="ARBA00007781"/>
    </source>
</evidence>
<evidence type="ECO:0000256" key="3">
    <source>
        <dbReference type="ARBA" id="ARBA00019060"/>
    </source>
</evidence>
<evidence type="ECO:0000256" key="1">
    <source>
        <dbReference type="ARBA" id="ARBA00004123"/>
    </source>
</evidence>
<dbReference type="GO" id="GO:0017070">
    <property type="term" value="F:U6 snRNA binding"/>
    <property type="evidence" value="ECO:0007669"/>
    <property type="project" value="TreeGrafter"/>
</dbReference>
<dbReference type="GO" id="GO:0008380">
    <property type="term" value="P:RNA splicing"/>
    <property type="evidence" value="ECO:0007669"/>
    <property type="project" value="UniProtKB-KW"/>
</dbReference>
<keyword evidence="5 15" id="KW-0479">Metal-binding</keyword>
<dbReference type="InterPro" id="IPR035979">
    <property type="entry name" value="RBD_domain_sf"/>
</dbReference>
<reference evidence="19" key="3">
    <citation type="submission" date="2015-02" db="EMBL/GenBank/DDBJ databases">
        <title>Evolutionary Origins and Diversification of the Mycorrhizal Mutualists.</title>
        <authorList>
            <consortium name="DOE Joint Genome Institute"/>
            <consortium name="Mycorrhizal Genomics Consortium"/>
            <person name="Kohler A."/>
            <person name="Kuo A."/>
            <person name="Nagy L.G."/>
            <person name="Floudas D."/>
            <person name="Copeland A."/>
            <person name="Barry K.W."/>
            <person name="Cichocki N."/>
            <person name="Veneault-Fourrey C."/>
            <person name="LaButti K."/>
            <person name="Lindquist E.A."/>
            <person name="Lipzen A."/>
            <person name="Lundell T."/>
            <person name="Morin E."/>
            <person name="Murat C."/>
            <person name="Riley R."/>
            <person name="Ohm R."/>
            <person name="Sun H."/>
            <person name="Tunlid A."/>
            <person name="Henrissat B."/>
            <person name="Grigoriev I.V."/>
            <person name="Hibbett D.S."/>
            <person name="Martin F."/>
        </authorList>
    </citation>
    <scope>NUCLEOTIDE SEQUENCE</scope>
    <source>
        <strain evidence="19">MAFF 305830</strain>
    </source>
</reference>
<dbReference type="FunFam" id="4.10.1000.10:FF:000006">
    <property type="entry name" value="Putative pre-mrna-splicing factor rbm22"/>
    <property type="match status" value="1"/>
</dbReference>
<dbReference type="GO" id="GO:0006397">
    <property type="term" value="P:mRNA processing"/>
    <property type="evidence" value="ECO:0007669"/>
    <property type="project" value="UniProtKB-KW"/>
</dbReference>
<evidence type="ECO:0000256" key="6">
    <source>
        <dbReference type="ARBA" id="ARBA00022728"/>
    </source>
</evidence>
<evidence type="ECO:0000256" key="15">
    <source>
        <dbReference type="PROSITE-ProRule" id="PRU00723"/>
    </source>
</evidence>
<dbReference type="GO" id="GO:0071006">
    <property type="term" value="C:U2-type catalytic step 1 spliceosome"/>
    <property type="evidence" value="ECO:0007669"/>
    <property type="project" value="TreeGrafter"/>
</dbReference>
<dbReference type="InterPro" id="IPR048995">
    <property type="entry name" value="STL11/RBM22-like_N"/>
</dbReference>
<evidence type="ECO:0000259" key="18">
    <source>
        <dbReference type="PROSITE" id="PS50103"/>
    </source>
</evidence>
<dbReference type="Proteomes" id="UP000054097">
    <property type="component" value="Unassembled WGS sequence"/>
</dbReference>
<dbReference type="GO" id="GO:0036002">
    <property type="term" value="F:pre-mRNA binding"/>
    <property type="evidence" value="ECO:0007669"/>
    <property type="project" value="TreeGrafter"/>
</dbReference>
<evidence type="ECO:0000313" key="19">
    <source>
        <dbReference type="EMBL" id="KIM21230.1"/>
    </source>
</evidence>
<dbReference type="Pfam" id="PF21369">
    <property type="entry name" value="STL11_N"/>
    <property type="match status" value="1"/>
</dbReference>
<keyword evidence="10" id="KW-0508">mRNA splicing</keyword>
<dbReference type="PROSITE" id="PS50102">
    <property type="entry name" value="RRM"/>
    <property type="match status" value="1"/>
</dbReference>
<dbReference type="STRING" id="933852.A0A0C3A9D1"/>
<dbReference type="SUPFAM" id="SSF54928">
    <property type="entry name" value="RNA-binding domain, RBD"/>
    <property type="match status" value="1"/>
</dbReference>
<keyword evidence="7 15" id="KW-0863">Zinc-finger</keyword>
<dbReference type="EMBL" id="KN824389">
    <property type="protein sequence ID" value="KIM21230.1"/>
    <property type="molecule type" value="Genomic_DNA"/>
</dbReference>
<evidence type="ECO:0000313" key="21">
    <source>
        <dbReference type="Proteomes" id="UP000054097"/>
    </source>
</evidence>
<dbReference type="InterPro" id="IPR039171">
    <property type="entry name" value="Cwc2/Slt11"/>
</dbReference>
<dbReference type="SMART" id="SM00356">
    <property type="entry name" value="ZnF_C3H1"/>
    <property type="match status" value="1"/>
</dbReference>
<proteinExistence type="inferred from homology"/>
<comment type="similarity">
    <text evidence="2">Belongs to the SLT11 family.</text>
</comment>
<keyword evidence="11" id="KW-0539">Nucleus</keyword>
<dbReference type="SUPFAM" id="SSF90229">
    <property type="entry name" value="CCCH zinc finger"/>
    <property type="match status" value="1"/>
</dbReference>